<dbReference type="Pfam" id="PF20329">
    <property type="entry name" value="DUF6624"/>
    <property type="match status" value="1"/>
</dbReference>
<protein>
    <recommendedName>
        <fullName evidence="4">DUF4034 domain-containing protein</fullName>
    </recommendedName>
</protein>
<reference evidence="2 3" key="1">
    <citation type="submission" date="2020-08" db="EMBL/GenBank/DDBJ databases">
        <title>Genomic Encyclopedia of Type Strains, Phase IV (KMG-IV): sequencing the most valuable type-strain genomes for metagenomic binning, comparative biology and taxonomic classification.</title>
        <authorList>
            <person name="Goeker M."/>
        </authorList>
    </citation>
    <scope>NUCLEOTIDE SEQUENCE [LARGE SCALE GENOMIC DNA]</scope>
    <source>
        <strain evidence="2 3">DSM 14562</strain>
    </source>
</reference>
<name>A0ABR6K8V5_9SPHN</name>
<gene>
    <name evidence="2" type="ORF">GGQ89_001760</name>
</gene>
<sequence>MSDPAMRMLALIVSAFLLTAATPPVPDVLKPYIKGDRFDPGDYKWMKGRFPDATPEEKAQSEQLKSWLNACFDSDQVERRAELLALNVADPKLNGMDFRDGLCAQVASAPSAELWPNFAAFQRSVQMATPLADTYLMAVKVAQQVGAASSPKMADLLKARVIGDQMLRFGVGWGSGEMSMAPAVSADVKAIIEARLSLALAVEDRSNTEWLKRIVREQGWPKRSEVGEGAAGKAWLLVQHADADPTFQLTSLRLMEPLVSSGEVSKGDYAYLYDRVMLKITGKQRYGTQAMCLDGKRVVQPLEDAKAVDRLRGEAGLQPLANYLNGMNTSFGECPTSSSAHHQ</sequence>
<keyword evidence="1" id="KW-0732">Signal</keyword>
<keyword evidence="3" id="KW-1185">Reference proteome</keyword>
<evidence type="ECO:0000256" key="1">
    <source>
        <dbReference type="SAM" id="SignalP"/>
    </source>
</evidence>
<evidence type="ECO:0000313" key="3">
    <source>
        <dbReference type="Proteomes" id="UP000584663"/>
    </source>
</evidence>
<proteinExistence type="predicted"/>
<dbReference type="EMBL" id="JACHNX010000005">
    <property type="protein sequence ID" value="MBB4609541.1"/>
    <property type="molecule type" value="Genomic_DNA"/>
</dbReference>
<accession>A0ABR6K8V5</accession>
<organism evidence="2 3">
    <name type="scientific">Sphingomonas yabuuchiae</name>
    <dbReference type="NCBI Taxonomy" id="172044"/>
    <lineage>
        <taxon>Bacteria</taxon>
        <taxon>Pseudomonadati</taxon>
        <taxon>Pseudomonadota</taxon>
        <taxon>Alphaproteobacteria</taxon>
        <taxon>Sphingomonadales</taxon>
        <taxon>Sphingomonadaceae</taxon>
        <taxon>Sphingomonas</taxon>
    </lineage>
</organism>
<dbReference type="RefSeq" id="WP_184105466.1">
    <property type="nucleotide sequence ID" value="NZ_JACHNX010000005.1"/>
</dbReference>
<dbReference type="Proteomes" id="UP000584663">
    <property type="component" value="Unassembled WGS sequence"/>
</dbReference>
<evidence type="ECO:0008006" key="4">
    <source>
        <dbReference type="Google" id="ProtNLM"/>
    </source>
</evidence>
<dbReference type="InterPro" id="IPR046732">
    <property type="entry name" value="DUF6624"/>
</dbReference>
<comment type="caution">
    <text evidence="2">The sequence shown here is derived from an EMBL/GenBank/DDBJ whole genome shotgun (WGS) entry which is preliminary data.</text>
</comment>
<feature type="chain" id="PRO_5046029250" description="DUF4034 domain-containing protein" evidence="1">
    <location>
        <begin position="21"/>
        <end position="343"/>
    </location>
</feature>
<feature type="signal peptide" evidence="1">
    <location>
        <begin position="1"/>
        <end position="20"/>
    </location>
</feature>
<evidence type="ECO:0000313" key="2">
    <source>
        <dbReference type="EMBL" id="MBB4609541.1"/>
    </source>
</evidence>